<dbReference type="PRINTS" id="PR00260">
    <property type="entry name" value="CHEMTRNSDUCR"/>
</dbReference>
<dbReference type="InterPro" id="IPR024478">
    <property type="entry name" value="HlyB_4HB_MCP"/>
</dbReference>
<evidence type="ECO:0000256" key="5">
    <source>
        <dbReference type="SAM" id="Phobius"/>
    </source>
</evidence>
<name>A0ABU9C6X9_9BURK</name>
<keyword evidence="5" id="KW-1133">Transmembrane helix</keyword>
<feature type="transmembrane region" description="Helical" evidence="5">
    <location>
        <begin position="12"/>
        <end position="32"/>
    </location>
</feature>
<dbReference type="RefSeq" id="WP_341399959.1">
    <property type="nucleotide sequence ID" value="NZ_JBBUTI010000010.1"/>
</dbReference>
<accession>A0ABU9C6X9</accession>
<dbReference type="EMBL" id="JBBUTI010000010">
    <property type="protein sequence ID" value="MEK8047652.1"/>
    <property type="molecule type" value="Genomic_DNA"/>
</dbReference>
<protein>
    <submittedName>
        <fullName evidence="8">Methyl-accepting chemotaxis protein</fullName>
    </submittedName>
</protein>
<evidence type="ECO:0000256" key="4">
    <source>
        <dbReference type="SAM" id="MobiDB-lite"/>
    </source>
</evidence>
<keyword evidence="1" id="KW-0488">Methylation</keyword>
<dbReference type="InterPro" id="IPR004090">
    <property type="entry name" value="Chemotax_Me-accpt_rcpt"/>
</dbReference>
<dbReference type="PROSITE" id="PS50885">
    <property type="entry name" value="HAMP"/>
    <property type="match status" value="1"/>
</dbReference>
<evidence type="ECO:0000313" key="9">
    <source>
        <dbReference type="Proteomes" id="UP001379945"/>
    </source>
</evidence>
<feature type="region of interest" description="Disordered" evidence="4">
    <location>
        <begin position="513"/>
        <end position="583"/>
    </location>
</feature>
<dbReference type="SMART" id="SM00283">
    <property type="entry name" value="MA"/>
    <property type="match status" value="1"/>
</dbReference>
<dbReference type="Pfam" id="PF00015">
    <property type="entry name" value="MCPsignal"/>
    <property type="match status" value="1"/>
</dbReference>
<feature type="compositionally biased region" description="Low complexity" evidence="4">
    <location>
        <begin position="513"/>
        <end position="526"/>
    </location>
</feature>
<keyword evidence="9" id="KW-1185">Reference proteome</keyword>
<dbReference type="PANTHER" id="PTHR43531">
    <property type="entry name" value="PROTEIN ICFG"/>
    <property type="match status" value="1"/>
</dbReference>
<feature type="domain" description="HAMP" evidence="7">
    <location>
        <begin position="211"/>
        <end position="263"/>
    </location>
</feature>
<proteinExistence type="inferred from homology"/>
<evidence type="ECO:0000259" key="7">
    <source>
        <dbReference type="PROSITE" id="PS50885"/>
    </source>
</evidence>
<dbReference type="InterPro" id="IPR051310">
    <property type="entry name" value="MCP_chemotaxis"/>
</dbReference>
<evidence type="ECO:0000313" key="8">
    <source>
        <dbReference type="EMBL" id="MEK8047652.1"/>
    </source>
</evidence>
<feature type="domain" description="Methyl-accepting transducer" evidence="6">
    <location>
        <begin position="268"/>
        <end position="497"/>
    </location>
</feature>
<organism evidence="8 9">
    <name type="scientific">Ideonella margarita</name>
    <dbReference type="NCBI Taxonomy" id="2984191"/>
    <lineage>
        <taxon>Bacteria</taxon>
        <taxon>Pseudomonadati</taxon>
        <taxon>Pseudomonadota</taxon>
        <taxon>Betaproteobacteria</taxon>
        <taxon>Burkholderiales</taxon>
        <taxon>Sphaerotilaceae</taxon>
        <taxon>Ideonella</taxon>
    </lineage>
</organism>
<evidence type="ECO:0000256" key="3">
    <source>
        <dbReference type="PROSITE-ProRule" id="PRU00284"/>
    </source>
</evidence>
<dbReference type="CDD" id="cd19411">
    <property type="entry name" value="MCP2201-like_sensor"/>
    <property type="match status" value="1"/>
</dbReference>
<dbReference type="InterPro" id="IPR003660">
    <property type="entry name" value="HAMP_dom"/>
</dbReference>
<reference evidence="8 9" key="1">
    <citation type="submission" date="2024-04" db="EMBL/GenBank/DDBJ databases">
        <title>Novel species of the genus Ideonella isolated from streams.</title>
        <authorList>
            <person name="Lu H."/>
        </authorList>
    </citation>
    <scope>NUCLEOTIDE SEQUENCE [LARGE SCALE GENOMIC DNA]</scope>
    <source>
        <strain evidence="8 9">LYT19W</strain>
    </source>
</reference>
<evidence type="ECO:0000256" key="1">
    <source>
        <dbReference type="ARBA" id="ARBA00022481"/>
    </source>
</evidence>
<evidence type="ECO:0000259" key="6">
    <source>
        <dbReference type="PROSITE" id="PS50111"/>
    </source>
</evidence>
<dbReference type="SMART" id="SM00304">
    <property type="entry name" value="HAMP"/>
    <property type="match status" value="1"/>
</dbReference>
<dbReference type="Proteomes" id="UP001379945">
    <property type="component" value="Unassembled WGS sequence"/>
</dbReference>
<gene>
    <name evidence="8" type="ORF">AACH00_14920</name>
</gene>
<evidence type="ECO:0000256" key="2">
    <source>
        <dbReference type="ARBA" id="ARBA00029447"/>
    </source>
</evidence>
<dbReference type="CDD" id="cd11386">
    <property type="entry name" value="MCP_signal"/>
    <property type="match status" value="1"/>
</dbReference>
<keyword evidence="5" id="KW-0812">Transmembrane</keyword>
<dbReference type="PROSITE" id="PS50111">
    <property type="entry name" value="CHEMOTAXIS_TRANSDUC_2"/>
    <property type="match status" value="1"/>
</dbReference>
<sequence length="583" mass="60631">MAFKDIPVGKRLAIGFGSVLGLMGLMSVAAFIRLHEVDSLNAEVQASEHQATLADQWNGQTQVNLARALAIAKSGGNADLQAHVDPLIKETSARISALQKELEATRLNDNEREQLAVIATARKTYVDIRTVIFKGIKEQDATVAARVDAEMLPAAQAYLSAMDKLSTILDEEAATLAAKGHAMLELTRKLLVASAALAIALGAFIAWSLTRSITVPMRRVIDTAQHIAEGDLSTEVRVSRDDEIGQLQRAMLKMRDNLHGMVSGIRSSTDGITTASSEIAIGSQDLSARTEQTASNLQEAASSMEQLTGTVRQTADSARTANQLAATAAEAARKGGDVVGEVVSNMEGIATASRKIADIIGVIDGIAFQTNILALNAAVEAARAGEQGRGFAVVAAEVRSLAQRSASAAREIKTLIGASVEQVESGSRLVETAGQSMTDIVGSVQRVSDIIGEISAAAAEQSDGIAQVNGAVTQLDQMTQQNAALVEESAAAAESLKDQAQRLAQVVSRFELGSGPAGSPVSPSPARSTHTPGKVSAPALAKPATPKPAASPRPVAAARPAPAPAPRPAVAETAGSDADWETF</sequence>
<comment type="caution">
    <text evidence="8">The sequence shown here is derived from an EMBL/GenBank/DDBJ whole genome shotgun (WGS) entry which is preliminary data.</text>
</comment>
<keyword evidence="3" id="KW-0807">Transducer</keyword>
<dbReference type="Pfam" id="PF12729">
    <property type="entry name" value="4HB_MCP_1"/>
    <property type="match status" value="1"/>
</dbReference>
<dbReference type="PANTHER" id="PTHR43531:SF14">
    <property type="entry name" value="METHYL-ACCEPTING CHEMOTAXIS PROTEIN I-RELATED"/>
    <property type="match status" value="1"/>
</dbReference>
<dbReference type="SUPFAM" id="SSF58104">
    <property type="entry name" value="Methyl-accepting chemotaxis protein (MCP) signaling domain"/>
    <property type="match status" value="1"/>
</dbReference>
<comment type="similarity">
    <text evidence="2">Belongs to the methyl-accepting chemotaxis (MCP) protein family.</text>
</comment>
<dbReference type="Gene3D" id="1.10.287.950">
    <property type="entry name" value="Methyl-accepting chemotaxis protein"/>
    <property type="match status" value="1"/>
</dbReference>
<dbReference type="Pfam" id="PF00672">
    <property type="entry name" value="HAMP"/>
    <property type="match status" value="1"/>
</dbReference>
<dbReference type="InterPro" id="IPR004089">
    <property type="entry name" value="MCPsignal_dom"/>
</dbReference>
<dbReference type="CDD" id="cd06225">
    <property type="entry name" value="HAMP"/>
    <property type="match status" value="1"/>
</dbReference>
<feature type="transmembrane region" description="Helical" evidence="5">
    <location>
        <begin position="190"/>
        <end position="209"/>
    </location>
</feature>
<dbReference type="InterPro" id="IPR047347">
    <property type="entry name" value="YvaQ-like_sensor"/>
</dbReference>
<keyword evidence="5" id="KW-0472">Membrane</keyword>